<keyword evidence="9" id="KW-1185">Reference proteome</keyword>
<dbReference type="InterPro" id="IPR013149">
    <property type="entry name" value="ADH-like_C"/>
</dbReference>
<protein>
    <recommendedName>
        <fullName evidence="10">Enoyl reductase (ER) domain-containing protein</fullName>
    </recommendedName>
</protein>
<name>A0A072P312_9EURO</name>
<evidence type="ECO:0000256" key="1">
    <source>
        <dbReference type="ARBA" id="ARBA00001947"/>
    </source>
</evidence>
<evidence type="ECO:0000259" key="6">
    <source>
        <dbReference type="Pfam" id="PF00107"/>
    </source>
</evidence>
<dbReference type="CDD" id="cd08284">
    <property type="entry name" value="FDH_like_2"/>
    <property type="match status" value="1"/>
</dbReference>
<evidence type="ECO:0000256" key="5">
    <source>
        <dbReference type="RuleBase" id="RU361277"/>
    </source>
</evidence>
<comment type="caution">
    <text evidence="8">The sequence shown here is derived from an EMBL/GenBank/DDBJ whole genome shotgun (WGS) entry which is preliminary data.</text>
</comment>
<proteinExistence type="inferred from homology"/>
<dbReference type="STRING" id="1182545.A0A072P312"/>
<gene>
    <name evidence="8" type="ORF">A1O9_09666</name>
</gene>
<dbReference type="Pfam" id="PF00107">
    <property type="entry name" value="ADH_zinc_N"/>
    <property type="match status" value="1"/>
</dbReference>
<dbReference type="InterPro" id="IPR036291">
    <property type="entry name" value="NAD(P)-bd_dom_sf"/>
</dbReference>
<sequence length="358" mass="38322">MATKTMRAVVLKGVGRVVVEDRPRPSLQENTDVIIKVTSSGLCGSDLHWYHGRLDVVSEFVIGHEVVGTVEERGSDVKRLQVGDKVVVPFCTACSSCYYCQLGESGRCTKGLMLGLPGQLEGGQAEFVRVPLADTSVVKAPDTIPEQMLVLMADIMPTGYFAASRFVKDLPLSRRNEMTAVVIGCGPVGICAIATALTMVKHVYAIDSVPGRLAEAAKVGAIPLNLNEGPIEKIKSVTEGRGADAVMEVVGHTDALMLGLELVRPYGTLSSVGVHTDTIPLQGLTLYGKGVKMGFGRCPVRSVFDDALNVLVKQQDKLAFLCSVKMSLEDAAQAYEDFAARKVHKVVFDVASLAKEQA</sequence>
<dbReference type="Gene3D" id="3.90.180.10">
    <property type="entry name" value="Medium-chain alcohol dehydrogenases, catalytic domain"/>
    <property type="match status" value="1"/>
</dbReference>
<dbReference type="SUPFAM" id="SSF50129">
    <property type="entry name" value="GroES-like"/>
    <property type="match status" value="1"/>
</dbReference>
<evidence type="ECO:0000256" key="3">
    <source>
        <dbReference type="ARBA" id="ARBA00022833"/>
    </source>
</evidence>
<dbReference type="GO" id="GO:0008270">
    <property type="term" value="F:zinc ion binding"/>
    <property type="evidence" value="ECO:0007669"/>
    <property type="project" value="InterPro"/>
</dbReference>
<dbReference type="InterPro" id="IPR013154">
    <property type="entry name" value="ADH-like_N"/>
</dbReference>
<dbReference type="InterPro" id="IPR002328">
    <property type="entry name" value="ADH_Zn_CS"/>
</dbReference>
<evidence type="ECO:0008006" key="10">
    <source>
        <dbReference type="Google" id="ProtNLM"/>
    </source>
</evidence>
<dbReference type="Pfam" id="PF08240">
    <property type="entry name" value="ADH_N"/>
    <property type="match status" value="1"/>
</dbReference>
<reference evidence="8 9" key="1">
    <citation type="submission" date="2013-03" db="EMBL/GenBank/DDBJ databases">
        <title>The Genome Sequence of Exophiala aquamarina CBS 119918.</title>
        <authorList>
            <consortium name="The Broad Institute Genomics Platform"/>
            <person name="Cuomo C."/>
            <person name="de Hoog S."/>
            <person name="Gorbushina A."/>
            <person name="Walker B."/>
            <person name="Young S.K."/>
            <person name="Zeng Q."/>
            <person name="Gargeya S."/>
            <person name="Fitzgerald M."/>
            <person name="Haas B."/>
            <person name="Abouelleil A."/>
            <person name="Allen A.W."/>
            <person name="Alvarado L."/>
            <person name="Arachchi H.M."/>
            <person name="Berlin A.M."/>
            <person name="Chapman S.B."/>
            <person name="Gainer-Dewar J."/>
            <person name="Goldberg J."/>
            <person name="Griggs A."/>
            <person name="Gujja S."/>
            <person name="Hansen M."/>
            <person name="Howarth C."/>
            <person name="Imamovic A."/>
            <person name="Ireland A."/>
            <person name="Larimer J."/>
            <person name="McCowan C."/>
            <person name="Murphy C."/>
            <person name="Pearson M."/>
            <person name="Poon T.W."/>
            <person name="Priest M."/>
            <person name="Roberts A."/>
            <person name="Saif S."/>
            <person name="Shea T."/>
            <person name="Sisk P."/>
            <person name="Sykes S."/>
            <person name="Wortman J."/>
            <person name="Nusbaum C."/>
            <person name="Birren B."/>
        </authorList>
    </citation>
    <scope>NUCLEOTIDE SEQUENCE [LARGE SCALE GENOMIC DNA]</scope>
    <source>
        <strain evidence="8 9">CBS 119918</strain>
    </source>
</reference>
<feature type="domain" description="Alcohol dehydrogenase-like N-terminal" evidence="7">
    <location>
        <begin position="30"/>
        <end position="142"/>
    </location>
</feature>
<dbReference type="InterPro" id="IPR011032">
    <property type="entry name" value="GroES-like_sf"/>
</dbReference>
<dbReference type="RefSeq" id="XP_013257089.1">
    <property type="nucleotide sequence ID" value="XM_013401635.1"/>
</dbReference>
<dbReference type="OrthoDB" id="442947at2759"/>
<dbReference type="GO" id="GO:0016491">
    <property type="term" value="F:oxidoreductase activity"/>
    <property type="evidence" value="ECO:0007669"/>
    <property type="project" value="UniProtKB-KW"/>
</dbReference>
<dbReference type="PANTHER" id="PTHR42813:SF2">
    <property type="entry name" value="DEHYDROGENASE, ZINC-CONTAINING, PUTATIVE (AFU_ORTHOLOGUE AFUA_2G02810)-RELATED"/>
    <property type="match status" value="1"/>
</dbReference>
<comment type="similarity">
    <text evidence="5">Belongs to the zinc-containing alcohol dehydrogenase family.</text>
</comment>
<dbReference type="PANTHER" id="PTHR42813">
    <property type="entry name" value="ZINC-TYPE ALCOHOL DEHYDROGENASE-LIKE"/>
    <property type="match status" value="1"/>
</dbReference>
<evidence type="ECO:0000256" key="4">
    <source>
        <dbReference type="ARBA" id="ARBA00023002"/>
    </source>
</evidence>
<dbReference type="EMBL" id="AMGV01000010">
    <property type="protein sequence ID" value="KEF54499.1"/>
    <property type="molecule type" value="Genomic_DNA"/>
</dbReference>
<organism evidence="8 9">
    <name type="scientific">Exophiala aquamarina CBS 119918</name>
    <dbReference type="NCBI Taxonomy" id="1182545"/>
    <lineage>
        <taxon>Eukaryota</taxon>
        <taxon>Fungi</taxon>
        <taxon>Dikarya</taxon>
        <taxon>Ascomycota</taxon>
        <taxon>Pezizomycotina</taxon>
        <taxon>Eurotiomycetes</taxon>
        <taxon>Chaetothyriomycetidae</taxon>
        <taxon>Chaetothyriales</taxon>
        <taxon>Herpotrichiellaceae</taxon>
        <taxon>Exophiala</taxon>
    </lineage>
</organism>
<dbReference type="GeneID" id="25284574"/>
<dbReference type="Gene3D" id="3.40.50.720">
    <property type="entry name" value="NAD(P)-binding Rossmann-like Domain"/>
    <property type="match status" value="1"/>
</dbReference>
<dbReference type="AlphaFoldDB" id="A0A072P312"/>
<dbReference type="Proteomes" id="UP000027920">
    <property type="component" value="Unassembled WGS sequence"/>
</dbReference>
<dbReference type="HOGENOM" id="CLU_026673_11_3_1"/>
<evidence type="ECO:0000259" key="7">
    <source>
        <dbReference type="Pfam" id="PF08240"/>
    </source>
</evidence>
<dbReference type="PROSITE" id="PS00059">
    <property type="entry name" value="ADH_ZINC"/>
    <property type="match status" value="1"/>
</dbReference>
<evidence type="ECO:0000313" key="9">
    <source>
        <dbReference type="Proteomes" id="UP000027920"/>
    </source>
</evidence>
<dbReference type="VEuPathDB" id="FungiDB:A1O9_09666"/>
<comment type="cofactor">
    <cofactor evidence="1 5">
        <name>Zn(2+)</name>
        <dbReference type="ChEBI" id="CHEBI:29105"/>
    </cofactor>
</comment>
<keyword evidence="4" id="KW-0560">Oxidoreductase</keyword>
<accession>A0A072P312</accession>
<keyword evidence="3 5" id="KW-0862">Zinc</keyword>
<evidence type="ECO:0000313" key="8">
    <source>
        <dbReference type="EMBL" id="KEF54499.1"/>
    </source>
</evidence>
<keyword evidence="2 5" id="KW-0479">Metal-binding</keyword>
<dbReference type="SUPFAM" id="SSF51735">
    <property type="entry name" value="NAD(P)-binding Rossmann-fold domains"/>
    <property type="match status" value="1"/>
</dbReference>
<feature type="domain" description="Alcohol dehydrogenase-like C-terminal" evidence="6">
    <location>
        <begin position="187"/>
        <end position="293"/>
    </location>
</feature>
<evidence type="ECO:0000256" key="2">
    <source>
        <dbReference type="ARBA" id="ARBA00022723"/>
    </source>
</evidence>